<dbReference type="PROSITE" id="PS52029">
    <property type="entry name" value="LD_TPASE"/>
    <property type="match status" value="1"/>
</dbReference>
<evidence type="ECO:0000313" key="11">
    <source>
        <dbReference type="Proteomes" id="UP000282106"/>
    </source>
</evidence>
<dbReference type="Proteomes" id="UP000282106">
    <property type="component" value="Unassembled WGS sequence"/>
</dbReference>
<keyword evidence="6 7" id="KW-0961">Cell wall biogenesis/degradation</keyword>
<reference evidence="10 11" key="1">
    <citation type="submission" date="2018-10" db="EMBL/GenBank/DDBJ databases">
        <authorList>
            <person name="Chen W.-M."/>
        </authorList>
    </citation>
    <scope>NUCLEOTIDE SEQUENCE [LARGE SCALE GENOMIC DNA]</scope>
    <source>
        <strain evidence="10 11">THS-13</strain>
    </source>
</reference>
<dbReference type="GO" id="GO:0004180">
    <property type="term" value="F:carboxypeptidase activity"/>
    <property type="evidence" value="ECO:0007669"/>
    <property type="project" value="UniProtKB-ARBA"/>
</dbReference>
<dbReference type="GO" id="GO:0071555">
    <property type="term" value="P:cell wall organization"/>
    <property type="evidence" value="ECO:0007669"/>
    <property type="project" value="UniProtKB-UniRule"/>
</dbReference>
<feature type="signal peptide" evidence="8">
    <location>
        <begin position="1"/>
        <end position="22"/>
    </location>
</feature>
<dbReference type="CDD" id="cd16913">
    <property type="entry name" value="YkuD_like"/>
    <property type="match status" value="1"/>
</dbReference>
<dbReference type="GO" id="GO:0008360">
    <property type="term" value="P:regulation of cell shape"/>
    <property type="evidence" value="ECO:0007669"/>
    <property type="project" value="UniProtKB-UniRule"/>
</dbReference>
<dbReference type="Gene3D" id="2.40.440.10">
    <property type="entry name" value="L,D-transpeptidase catalytic domain-like"/>
    <property type="match status" value="1"/>
</dbReference>
<feature type="active site" description="Proton donor/acceptor" evidence="7">
    <location>
        <position position="215"/>
    </location>
</feature>
<protein>
    <recommendedName>
        <fullName evidence="9">L,D-TPase catalytic domain-containing protein</fullName>
    </recommendedName>
</protein>
<dbReference type="AlphaFoldDB" id="A0A3N0V0Y9"/>
<keyword evidence="4 7" id="KW-0133">Cell shape</keyword>
<dbReference type="InterPro" id="IPR038063">
    <property type="entry name" value="Transpep_catalytic_dom"/>
</dbReference>
<comment type="similarity">
    <text evidence="2">Belongs to the YkuD family.</text>
</comment>
<feature type="active site" description="Nucleophile" evidence="7">
    <location>
        <position position="232"/>
    </location>
</feature>
<dbReference type="InterPro" id="IPR032710">
    <property type="entry name" value="NTF2-like_dom_sf"/>
</dbReference>
<evidence type="ECO:0000256" key="1">
    <source>
        <dbReference type="ARBA" id="ARBA00004752"/>
    </source>
</evidence>
<dbReference type="UniPathway" id="UPA00219"/>
<sequence>MRFFTRPAFALASLLLPVLAQASFTPEQQLKTAVDQLRAGRNNEGFQQIEKLVKQEPNFRLAQLIYSELLAVRAGSQSTMVGKADGQLKDLLEEAQLRLSPPVKQAGTLPSLVLQVAKAQKYLVVVDLSNARLYLLENLGSELRVLREHYAAMGRNGAGKVSKGDLRTPIGIYTVTGFLNDQGLPEMYGSGAFPLSYPNRWDQKLGRSGSGIWLHGVPRDTYSRAPRSSEGCVTMANDDLVALKPYLQAGQTPVILADKLDWQEPAKLSAQREPLLKLIEGWRSHWSARDTEAYLGYYATNFSTDGMDRSAFAAHKRRVNAAKKRIDVKLRDLELFRYPGEENLVMAQFIQDYNSDNYAVSSRKQQYWKLQNDGSWKIVLEENR</sequence>
<keyword evidence="3" id="KW-0808">Transferase</keyword>
<evidence type="ECO:0000256" key="6">
    <source>
        <dbReference type="ARBA" id="ARBA00023316"/>
    </source>
</evidence>
<dbReference type="SUPFAM" id="SSF141523">
    <property type="entry name" value="L,D-transpeptidase catalytic domain-like"/>
    <property type="match status" value="1"/>
</dbReference>
<feature type="domain" description="L,D-TPase catalytic" evidence="9">
    <location>
        <begin position="122"/>
        <end position="257"/>
    </location>
</feature>
<evidence type="ECO:0000256" key="2">
    <source>
        <dbReference type="ARBA" id="ARBA00005992"/>
    </source>
</evidence>
<dbReference type="PANTHER" id="PTHR36699:SF1">
    <property type="entry name" value="L,D-TRANSPEPTIDASE YAFK-RELATED"/>
    <property type="match status" value="1"/>
</dbReference>
<evidence type="ECO:0000256" key="4">
    <source>
        <dbReference type="ARBA" id="ARBA00022960"/>
    </source>
</evidence>
<dbReference type="EMBL" id="RJVO01000009">
    <property type="protein sequence ID" value="ROH86476.1"/>
    <property type="molecule type" value="Genomic_DNA"/>
</dbReference>
<dbReference type="Pfam" id="PF24125">
    <property type="entry name" value="Cds6_C"/>
    <property type="match status" value="1"/>
</dbReference>
<evidence type="ECO:0000313" key="10">
    <source>
        <dbReference type="EMBL" id="ROH86476.1"/>
    </source>
</evidence>
<evidence type="ECO:0000256" key="8">
    <source>
        <dbReference type="SAM" id="SignalP"/>
    </source>
</evidence>
<keyword evidence="8" id="KW-0732">Signal</keyword>
<dbReference type="PANTHER" id="PTHR36699">
    <property type="entry name" value="LD-TRANSPEPTIDASE"/>
    <property type="match status" value="1"/>
</dbReference>
<name>A0A3N0V0Y9_9GAMM</name>
<proteinExistence type="inferred from homology"/>
<dbReference type="Pfam" id="PF03734">
    <property type="entry name" value="YkuD"/>
    <property type="match status" value="1"/>
</dbReference>
<evidence type="ECO:0000256" key="3">
    <source>
        <dbReference type="ARBA" id="ARBA00022679"/>
    </source>
</evidence>
<gene>
    <name evidence="10" type="ORF">ED208_15690</name>
</gene>
<evidence type="ECO:0000259" key="9">
    <source>
        <dbReference type="PROSITE" id="PS52029"/>
    </source>
</evidence>
<dbReference type="InParanoid" id="A0A3N0V0Y9"/>
<dbReference type="GO" id="GO:0009252">
    <property type="term" value="P:peptidoglycan biosynthetic process"/>
    <property type="evidence" value="ECO:0007669"/>
    <property type="project" value="UniProtKB-UniPathway"/>
</dbReference>
<dbReference type="SUPFAM" id="SSF54427">
    <property type="entry name" value="NTF2-like"/>
    <property type="match status" value="1"/>
</dbReference>
<keyword evidence="11" id="KW-1185">Reference proteome</keyword>
<accession>A0A3N0V0Y9</accession>
<evidence type="ECO:0000256" key="5">
    <source>
        <dbReference type="ARBA" id="ARBA00022984"/>
    </source>
</evidence>
<comment type="pathway">
    <text evidence="1 7">Cell wall biogenesis; peptidoglycan biosynthesis.</text>
</comment>
<feature type="chain" id="PRO_5018222446" description="L,D-TPase catalytic domain-containing protein" evidence="8">
    <location>
        <begin position="23"/>
        <end position="384"/>
    </location>
</feature>
<dbReference type="InterPro" id="IPR005490">
    <property type="entry name" value="LD_TPept_cat_dom"/>
</dbReference>
<evidence type="ECO:0000256" key="7">
    <source>
        <dbReference type="PROSITE-ProRule" id="PRU01373"/>
    </source>
</evidence>
<keyword evidence="5 7" id="KW-0573">Peptidoglycan synthesis</keyword>
<comment type="caution">
    <text evidence="10">The sequence shown here is derived from an EMBL/GenBank/DDBJ whole genome shotgun (WGS) entry which is preliminary data.</text>
</comment>
<dbReference type="GO" id="GO:0016740">
    <property type="term" value="F:transferase activity"/>
    <property type="evidence" value="ECO:0007669"/>
    <property type="project" value="UniProtKB-KW"/>
</dbReference>
<organism evidence="10 11">
    <name type="scientific">Stagnimonas aquatica</name>
    <dbReference type="NCBI Taxonomy" id="2689987"/>
    <lineage>
        <taxon>Bacteria</taxon>
        <taxon>Pseudomonadati</taxon>
        <taxon>Pseudomonadota</taxon>
        <taxon>Gammaproteobacteria</taxon>
        <taxon>Nevskiales</taxon>
        <taxon>Nevskiaceae</taxon>
        <taxon>Stagnimonas</taxon>
    </lineage>
</organism>
<dbReference type="InterPro" id="IPR056203">
    <property type="entry name" value="Cds6_C"/>
</dbReference>
<dbReference type="RefSeq" id="WP_123212871.1">
    <property type="nucleotide sequence ID" value="NZ_RJVO01000009.1"/>
</dbReference>